<dbReference type="SMART" id="SM00327">
    <property type="entry name" value="VWA"/>
    <property type="match status" value="1"/>
</dbReference>
<protein>
    <submittedName>
        <fullName evidence="3">von Willebrand factor type A domain-containing protein</fullName>
    </submittedName>
</protein>
<keyword evidence="1" id="KW-0812">Transmembrane</keyword>
<dbReference type="InterPro" id="IPR002035">
    <property type="entry name" value="VWF_A"/>
</dbReference>
<gene>
    <name evidence="3" type="ORF">SAMN05216366_12828</name>
</gene>
<dbReference type="Gene3D" id="3.40.50.410">
    <property type="entry name" value="von Willebrand factor, type A domain"/>
    <property type="match status" value="1"/>
</dbReference>
<evidence type="ECO:0000313" key="3">
    <source>
        <dbReference type="EMBL" id="SDP60744.1"/>
    </source>
</evidence>
<dbReference type="Proteomes" id="UP000182412">
    <property type="component" value="Unassembled WGS sequence"/>
</dbReference>
<evidence type="ECO:0000256" key="1">
    <source>
        <dbReference type="SAM" id="Phobius"/>
    </source>
</evidence>
<dbReference type="EMBL" id="FNJQ01000028">
    <property type="protein sequence ID" value="SDP60744.1"/>
    <property type="molecule type" value="Genomic_DNA"/>
</dbReference>
<dbReference type="SUPFAM" id="SSF53300">
    <property type="entry name" value="vWA-like"/>
    <property type="match status" value="1"/>
</dbReference>
<dbReference type="AlphaFoldDB" id="A0A1H0U3J5"/>
<dbReference type="InterPro" id="IPR036465">
    <property type="entry name" value="vWFA_dom_sf"/>
</dbReference>
<keyword evidence="1" id="KW-0472">Membrane</keyword>
<feature type="domain" description="VWFA" evidence="2">
    <location>
        <begin position="57"/>
        <end position="228"/>
    </location>
</feature>
<proteinExistence type="predicted"/>
<name>A0A1H0U3J5_SELRU</name>
<reference evidence="3 4" key="1">
    <citation type="submission" date="2016-10" db="EMBL/GenBank/DDBJ databases">
        <authorList>
            <person name="de Groot N.N."/>
        </authorList>
    </citation>
    <scope>NUCLEOTIDE SEQUENCE [LARGE SCALE GENOMIC DNA]</scope>
    <source>
        <strain evidence="3 4">S137</strain>
    </source>
</reference>
<organism evidence="3 4">
    <name type="scientific">Selenomonas ruminantium</name>
    <dbReference type="NCBI Taxonomy" id="971"/>
    <lineage>
        <taxon>Bacteria</taxon>
        <taxon>Bacillati</taxon>
        <taxon>Bacillota</taxon>
        <taxon>Negativicutes</taxon>
        <taxon>Selenomonadales</taxon>
        <taxon>Selenomonadaceae</taxon>
        <taxon>Selenomonas</taxon>
    </lineage>
</organism>
<dbReference type="Pfam" id="PF13519">
    <property type="entry name" value="VWA_2"/>
    <property type="match status" value="1"/>
</dbReference>
<dbReference type="CDD" id="cd00198">
    <property type="entry name" value="vWFA"/>
    <property type="match status" value="1"/>
</dbReference>
<sequence>MRLMYFFFEKFDRSGGNETERIDFSTLWRGLAVLLTAFFMLSCRTEASLPRELQRQEVIFLIDSSQSMVDSDPLRLIPETVLEMSAILPRHCSVGIYAYSNEVNKLQPLAGMSGLPAKSLQAINYAGYTNTGAAMQQAVAAFSTEGEAARSIVIITDGEIMLPSSGETLASVKAFQEAMTACRERGIKVYMLALGGKQTTPQANIYASDIIYATAPDASAVPQMGAGLIEANWAVGKLQRTADNSGVVDLSMPVPSAAVRHLRVVVRKQAGDTTAGGQLTGHNAGQEVYDGPALRIFAVQNPAQDIKLIGLKNGETVDVYPQLAADLETEVVEDKEAQNVTLKITPVTVDGNGQSLVADASFNGREIPVWLDDDYYPGTVQDGSICVELPQDWQGTGRILPAFAEWGWNADCQPAAVTRDIAKAEKQPMQPVLLILVIGGVGICLLVGLFIALRLKAGRQAKRRQPIPQNRPSWPEHYTGELTIRDIRTRSGRDHRVRVINLYRHLEHIALPLRNIFRECQLPDTMPELDGLGLHPGRKGIWLDNDSRATVLKDGELVLRGTSCFMGYDEPVQLSFGDGQLALTMVLKDLKPQS</sequence>
<accession>A0A1H0U3J5</accession>
<feature type="transmembrane region" description="Helical" evidence="1">
    <location>
        <begin position="432"/>
        <end position="455"/>
    </location>
</feature>
<dbReference type="PROSITE" id="PS50234">
    <property type="entry name" value="VWFA"/>
    <property type="match status" value="1"/>
</dbReference>
<keyword evidence="1" id="KW-1133">Transmembrane helix</keyword>
<evidence type="ECO:0000259" key="2">
    <source>
        <dbReference type="PROSITE" id="PS50234"/>
    </source>
</evidence>
<evidence type="ECO:0000313" key="4">
    <source>
        <dbReference type="Proteomes" id="UP000182412"/>
    </source>
</evidence>